<keyword evidence="1" id="KW-0472">Membrane</keyword>
<dbReference type="AlphaFoldDB" id="A0A553SR46"/>
<gene>
    <name evidence="2" type="ORF">CEQ21_00380</name>
</gene>
<reference evidence="3" key="1">
    <citation type="submission" date="2018-10" db="EMBL/GenBank/DDBJ databases">
        <title>FDA dAtabase for Regulatory Grade micrObial Sequences (FDA-ARGOS): Supporting development and validation of Infectious Disease Dx tests.</title>
        <authorList>
            <person name="Minogue T."/>
            <person name="Wolcott M."/>
            <person name="Wasieloski L."/>
            <person name="Aguilar W."/>
            <person name="Moore D."/>
            <person name="Tallon L."/>
            <person name="Sadzewicz L."/>
            <person name="Sengamalay N."/>
            <person name="Ott S."/>
            <person name="Godinez A."/>
            <person name="Nagaraj S."/>
            <person name="Vavikolanu K."/>
            <person name="Vyas G."/>
            <person name="Nadendla S."/>
            <person name="George J."/>
            <person name="Sichtig H."/>
        </authorList>
    </citation>
    <scope>NUCLEOTIDE SEQUENCE [LARGE SCALE GENOMIC DNA]</scope>
    <source>
        <strain evidence="3">FDAARGOS_343</strain>
    </source>
</reference>
<proteinExistence type="predicted"/>
<dbReference type="Proteomes" id="UP000319837">
    <property type="component" value="Unassembled WGS sequence"/>
</dbReference>
<dbReference type="RefSeq" id="WP_185762912.1">
    <property type="nucleotide sequence ID" value="NZ_RIBP01000001.1"/>
</dbReference>
<accession>A0A553SR46</accession>
<keyword evidence="1" id="KW-0812">Transmembrane</keyword>
<feature type="transmembrane region" description="Helical" evidence="1">
    <location>
        <begin position="76"/>
        <end position="96"/>
    </location>
</feature>
<dbReference type="EMBL" id="RIBP01000001">
    <property type="protein sequence ID" value="TRZ39469.1"/>
    <property type="molecule type" value="Genomic_DNA"/>
</dbReference>
<evidence type="ECO:0000313" key="3">
    <source>
        <dbReference type="Proteomes" id="UP000319837"/>
    </source>
</evidence>
<protein>
    <submittedName>
        <fullName evidence="2">Uncharacterized protein</fullName>
    </submittedName>
</protein>
<feature type="transmembrane region" description="Helical" evidence="1">
    <location>
        <begin position="6"/>
        <end position="24"/>
    </location>
</feature>
<organism evidence="2 3">
    <name type="scientific">Niallia circulans</name>
    <name type="common">Bacillus circulans</name>
    <dbReference type="NCBI Taxonomy" id="1397"/>
    <lineage>
        <taxon>Bacteria</taxon>
        <taxon>Bacillati</taxon>
        <taxon>Bacillota</taxon>
        <taxon>Bacilli</taxon>
        <taxon>Bacillales</taxon>
        <taxon>Bacillaceae</taxon>
        <taxon>Niallia</taxon>
    </lineage>
</organism>
<sequence>MDEWLSLILGLFFNVILIVVLLNIKKMNIQKVKFAILSSIATVIVAIIPIIGYRVDNNNVFTLGFPADAFYYEGDWMFSIASFGLVFNFFFFYWIFKLINKAWRFSISTIKRVC</sequence>
<name>A0A553SR46_NIACI</name>
<evidence type="ECO:0000256" key="1">
    <source>
        <dbReference type="SAM" id="Phobius"/>
    </source>
</evidence>
<comment type="caution">
    <text evidence="2">The sequence shown here is derived from an EMBL/GenBank/DDBJ whole genome shotgun (WGS) entry which is preliminary data.</text>
</comment>
<keyword evidence="1" id="KW-1133">Transmembrane helix</keyword>
<feature type="transmembrane region" description="Helical" evidence="1">
    <location>
        <begin position="36"/>
        <end position="56"/>
    </location>
</feature>
<evidence type="ECO:0000313" key="2">
    <source>
        <dbReference type="EMBL" id="TRZ39469.1"/>
    </source>
</evidence>